<keyword evidence="2" id="KW-1185">Reference proteome</keyword>
<name>A0ABN2ATN3_9ACTN</name>
<gene>
    <name evidence="1" type="ORF">GCM10009827_047140</name>
</gene>
<dbReference type="Proteomes" id="UP001501470">
    <property type="component" value="Unassembled WGS sequence"/>
</dbReference>
<dbReference type="InterPro" id="IPR021734">
    <property type="entry name" value="DUF3303"/>
</dbReference>
<evidence type="ECO:0000313" key="2">
    <source>
        <dbReference type="Proteomes" id="UP001501470"/>
    </source>
</evidence>
<evidence type="ECO:0008006" key="3">
    <source>
        <dbReference type="Google" id="ProtNLM"/>
    </source>
</evidence>
<accession>A0ABN2ATN3</accession>
<reference evidence="1 2" key="1">
    <citation type="journal article" date="2019" name="Int. J. Syst. Evol. Microbiol.">
        <title>The Global Catalogue of Microorganisms (GCM) 10K type strain sequencing project: providing services to taxonomists for standard genome sequencing and annotation.</title>
        <authorList>
            <consortium name="The Broad Institute Genomics Platform"/>
            <consortium name="The Broad Institute Genome Sequencing Center for Infectious Disease"/>
            <person name="Wu L."/>
            <person name="Ma J."/>
        </authorList>
    </citation>
    <scope>NUCLEOTIDE SEQUENCE [LARGE SCALE GENOMIC DNA]</scope>
    <source>
        <strain evidence="1 2">JCM 15933</strain>
    </source>
</reference>
<organism evidence="1 2">
    <name type="scientific">Dactylosporangium maewongense</name>
    <dbReference type="NCBI Taxonomy" id="634393"/>
    <lineage>
        <taxon>Bacteria</taxon>
        <taxon>Bacillati</taxon>
        <taxon>Actinomycetota</taxon>
        <taxon>Actinomycetes</taxon>
        <taxon>Micromonosporales</taxon>
        <taxon>Micromonosporaceae</taxon>
        <taxon>Dactylosporangium</taxon>
    </lineage>
</organism>
<dbReference type="RefSeq" id="WP_344504442.1">
    <property type="nucleotide sequence ID" value="NZ_BAAAQD010000009.1"/>
</dbReference>
<dbReference type="Pfam" id="PF11746">
    <property type="entry name" value="DUF3303"/>
    <property type="match status" value="1"/>
</dbReference>
<sequence length="102" mass="11200">MVIERFKDGQPRPVYERARERGRLMPDGLRYVDSWVEASFARCFQLMECDDLTLLMTWTAQWSDLVDFEVVPVVTSAEAAAAVTSAEAPAVTSAEAAAAVTG</sequence>
<evidence type="ECO:0000313" key="1">
    <source>
        <dbReference type="EMBL" id="GAA1525041.1"/>
    </source>
</evidence>
<proteinExistence type="predicted"/>
<protein>
    <recommendedName>
        <fullName evidence="3">DUF3303 domain-containing protein</fullName>
    </recommendedName>
</protein>
<dbReference type="EMBL" id="BAAAQD010000009">
    <property type="protein sequence ID" value="GAA1525041.1"/>
    <property type="molecule type" value="Genomic_DNA"/>
</dbReference>
<comment type="caution">
    <text evidence="1">The sequence shown here is derived from an EMBL/GenBank/DDBJ whole genome shotgun (WGS) entry which is preliminary data.</text>
</comment>